<evidence type="ECO:0000313" key="4">
    <source>
        <dbReference type="Proteomes" id="UP000461409"/>
    </source>
</evidence>
<dbReference type="AlphaFoldDB" id="A0A844XEK4"/>
<evidence type="ECO:0000256" key="1">
    <source>
        <dbReference type="ARBA" id="ARBA00022801"/>
    </source>
</evidence>
<dbReference type="InterPro" id="IPR000868">
    <property type="entry name" value="Isochorismatase-like_dom"/>
</dbReference>
<dbReference type="Pfam" id="PF00857">
    <property type="entry name" value="Isochorismatase"/>
    <property type="match status" value="1"/>
</dbReference>
<dbReference type="PANTHER" id="PTHR43540">
    <property type="entry name" value="PEROXYUREIDOACRYLATE/UREIDOACRYLATE AMIDOHYDROLASE-RELATED"/>
    <property type="match status" value="1"/>
</dbReference>
<gene>
    <name evidence="3" type="ORF">GRF63_08815</name>
</gene>
<reference evidence="3 4" key="2">
    <citation type="submission" date="2020-02" db="EMBL/GenBank/DDBJ databases">
        <title>Erythrobacter dongmakensis sp. nov., isolated from a tidal mudflat.</title>
        <authorList>
            <person name="Kim I.S."/>
        </authorList>
    </citation>
    <scope>NUCLEOTIDE SEQUENCE [LARGE SCALE GENOMIC DNA]</scope>
    <source>
        <strain evidence="3 4">GH3-10</strain>
    </source>
</reference>
<protein>
    <submittedName>
        <fullName evidence="3">Isochorismatase family protein</fullName>
    </submittedName>
</protein>
<keyword evidence="4" id="KW-1185">Reference proteome</keyword>
<accession>A0A844XEK4</accession>
<evidence type="ECO:0000313" key="3">
    <source>
        <dbReference type="EMBL" id="MWV28008.1"/>
    </source>
</evidence>
<organism evidence="3 4">
    <name type="scientific">Aurantiacibacter rhizosphaerae</name>
    <dbReference type="NCBI Taxonomy" id="2691582"/>
    <lineage>
        <taxon>Bacteria</taxon>
        <taxon>Pseudomonadati</taxon>
        <taxon>Pseudomonadota</taxon>
        <taxon>Alphaproteobacteria</taxon>
        <taxon>Sphingomonadales</taxon>
        <taxon>Erythrobacteraceae</taxon>
        <taxon>Aurantiacibacter</taxon>
    </lineage>
</organism>
<sequence length="227" mass="24887">MSHHVDHAAILAAHAQVRGEVGNIWQKLDPAKTAHLVVDMQNGFVAEGAPVEVPMARNVVEKINRLSRTIRSAGGKNIFLRFTTPDPDGPAAWPVFAERMLDGIAAHREAFTPGADYWQMWPEIENEGEDLLVDKHRFSGFTPGTSDLHDVLRQHGMENLIISGTLTNCCCESTARDAMQLNYRVVMAVDACAALSEEAHGGTLDSMALIFADLRTVDEIEGLLSKE</sequence>
<dbReference type="Proteomes" id="UP000461409">
    <property type="component" value="Unassembled WGS sequence"/>
</dbReference>
<comment type="caution">
    <text evidence="3">The sequence shown here is derived from an EMBL/GenBank/DDBJ whole genome shotgun (WGS) entry which is preliminary data.</text>
</comment>
<proteinExistence type="predicted"/>
<dbReference type="CDD" id="cd00431">
    <property type="entry name" value="cysteine_hydrolases"/>
    <property type="match status" value="1"/>
</dbReference>
<dbReference type="PANTHER" id="PTHR43540:SF6">
    <property type="entry name" value="ISOCHORISMATASE-LIKE DOMAIN-CONTAINING PROTEIN"/>
    <property type="match status" value="1"/>
</dbReference>
<dbReference type="GO" id="GO:0016787">
    <property type="term" value="F:hydrolase activity"/>
    <property type="evidence" value="ECO:0007669"/>
    <property type="project" value="UniProtKB-KW"/>
</dbReference>
<name>A0A844XEK4_9SPHN</name>
<reference evidence="3 4" key="1">
    <citation type="submission" date="2019-12" db="EMBL/GenBank/DDBJ databases">
        <authorList>
            <person name="Lee S.D."/>
        </authorList>
    </citation>
    <scope>NUCLEOTIDE SEQUENCE [LARGE SCALE GENOMIC DNA]</scope>
    <source>
        <strain evidence="3 4">GH3-10</strain>
    </source>
</reference>
<dbReference type="InterPro" id="IPR050272">
    <property type="entry name" value="Isochorismatase-like_hydrls"/>
</dbReference>
<keyword evidence="1" id="KW-0378">Hydrolase</keyword>
<dbReference type="Gene3D" id="3.40.50.850">
    <property type="entry name" value="Isochorismatase-like"/>
    <property type="match status" value="1"/>
</dbReference>
<dbReference type="RefSeq" id="WP_160485656.1">
    <property type="nucleotide sequence ID" value="NZ_WUBR01000002.1"/>
</dbReference>
<dbReference type="InterPro" id="IPR036380">
    <property type="entry name" value="Isochorismatase-like_sf"/>
</dbReference>
<evidence type="ECO:0000259" key="2">
    <source>
        <dbReference type="Pfam" id="PF00857"/>
    </source>
</evidence>
<feature type="domain" description="Isochorismatase-like" evidence="2">
    <location>
        <begin position="33"/>
        <end position="218"/>
    </location>
</feature>
<dbReference type="EMBL" id="WUBR01000002">
    <property type="protein sequence ID" value="MWV28008.1"/>
    <property type="molecule type" value="Genomic_DNA"/>
</dbReference>
<dbReference type="SUPFAM" id="SSF52499">
    <property type="entry name" value="Isochorismatase-like hydrolases"/>
    <property type="match status" value="1"/>
</dbReference>